<dbReference type="InterPro" id="IPR010559">
    <property type="entry name" value="Sig_transdc_His_kin_internal"/>
</dbReference>
<keyword evidence="3" id="KW-0812">Transmembrane</keyword>
<accession>A0A9D2NF61</accession>
<keyword evidence="3" id="KW-1133">Transmembrane helix</keyword>
<dbReference type="GO" id="GO:0016020">
    <property type="term" value="C:membrane"/>
    <property type="evidence" value="ECO:0007669"/>
    <property type="project" value="InterPro"/>
</dbReference>
<dbReference type="PROSITE" id="PS50109">
    <property type="entry name" value="HIS_KIN"/>
    <property type="match status" value="1"/>
</dbReference>
<dbReference type="InterPro" id="IPR005467">
    <property type="entry name" value="His_kinase_dom"/>
</dbReference>
<keyword evidence="3" id="KW-0472">Membrane</keyword>
<evidence type="ECO:0000256" key="1">
    <source>
        <dbReference type="ARBA" id="ARBA00022777"/>
    </source>
</evidence>
<reference evidence="5" key="2">
    <citation type="submission" date="2021-04" db="EMBL/GenBank/DDBJ databases">
        <authorList>
            <person name="Gilroy R."/>
        </authorList>
    </citation>
    <scope>NUCLEOTIDE SEQUENCE</scope>
    <source>
        <strain evidence="5">USAMLcec2-132</strain>
    </source>
</reference>
<dbReference type="EMBL" id="DWWS01000028">
    <property type="protein sequence ID" value="HJC23678.1"/>
    <property type="molecule type" value="Genomic_DNA"/>
</dbReference>
<feature type="transmembrane region" description="Helical" evidence="3">
    <location>
        <begin position="15"/>
        <end position="34"/>
    </location>
</feature>
<comment type="caution">
    <text evidence="5">The sequence shown here is derived from an EMBL/GenBank/DDBJ whole genome shotgun (WGS) entry which is preliminary data.</text>
</comment>
<evidence type="ECO:0000259" key="4">
    <source>
        <dbReference type="PROSITE" id="PS50109"/>
    </source>
</evidence>
<dbReference type="PANTHER" id="PTHR34220:SF7">
    <property type="entry name" value="SENSOR HISTIDINE KINASE YPDA"/>
    <property type="match status" value="1"/>
</dbReference>
<evidence type="ECO:0000256" key="2">
    <source>
        <dbReference type="ARBA" id="ARBA00023012"/>
    </source>
</evidence>
<feature type="transmembrane region" description="Helical" evidence="3">
    <location>
        <begin position="279"/>
        <end position="299"/>
    </location>
</feature>
<keyword evidence="2" id="KW-0902">Two-component regulatory system</keyword>
<sequence length="578" mass="65419">MKKHAASHLSINTQFKILTGIVLAVFLFLILMIYHNTDRLLTQNANNYSELITRRLENEFSLITDTAETVLMNLQADSALTSLLYAPYSGKSSLLEEAKRTIVNYTLPNPQIYSISLVSDTVHYSSLYSYGMLDKLRDALRGSDSCFLGVVNSDFYHLAESTETDLLTYGTLVYHDGEEAGAIIISMRSAPVLSQFSDETAGEFIGSYYLLCEDDGVLYTFNCEKELADMLWAASQGVSSSRISDSYHLRVIPLAKMDCSLLSALDLNHTGQDMKNITMSIWGSMLLLCIYTLSLFFLLSRNMVRPLNKLFSTIQSIRTVHSRDIPEPVVLGGCRELSAVGQEFTDMMRDISDLNRRIFQTSTTLYEAKIQKQEAEISYLRSQVDPHFLYNTLEVIRRMALERDASEISEITMDISRIFRYSTKGEPLVSLKEELQILEAYIHVQQCRFQKKLEVLYHFPEETLHLKVIKMLLQPLVENAVFHGLETKSGIGTLFVGAAIRDDRLVISIRDDGVGIPPDKLEQIRKELASEVYDTSRHVGIVNTHARIQLQYGREYGLQIESSQDEGTHITLILPAED</sequence>
<dbReference type="GO" id="GO:0000155">
    <property type="term" value="F:phosphorelay sensor kinase activity"/>
    <property type="evidence" value="ECO:0007669"/>
    <property type="project" value="InterPro"/>
</dbReference>
<dbReference type="Gene3D" id="3.30.565.10">
    <property type="entry name" value="Histidine kinase-like ATPase, C-terminal domain"/>
    <property type="match status" value="1"/>
</dbReference>
<dbReference type="AlphaFoldDB" id="A0A9D2NF61"/>
<name>A0A9D2NF61_9FIRM</name>
<dbReference type="InterPro" id="IPR003594">
    <property type="entry name" value="HATPase_dom"/>
</dbReference>
<dbReference type="SMART" id="SM00387">
    <property type="entry name" value="HATPase_c"/>
    <property type="match status" value="1"/>
</dbReference>
<dbReference type="InterPro" id="IPR050640">
    <property type="entry name" value="Bact_2-comp_sensor_kinase"/>
</dbReference>
<feature type="domain" description="Histidine kinase" evidence="4">
    <location>
        <begin position="469"/>
        <end position="578"/>
    </location>
</feature>
<dbReference type="SUPFAM" id="SSF55874">
    <property type="entry name" value="ATPase domain of HSP90 chaperone/DNA topoisomerase II/histidine kinase"/>
    <property type="match status" value="1"/>
</dbReference>
<evidence type="ECO:0000313" key="6">
    <source>
        <dbReference type="Proteomes" id="UP000823891"/>
    </source>
</evidence>
<reference evidence="5" key="1">
    <citation type="journal article" date="2021" name="PeerJ">
        <title>Extensive microbial diversity within the chicken gut microbiome revealed by metagenomics and culture.</title>
        <authorList>
            <person name="Gilroy R."/>
            <person name="Ravi A."/>
            <person name="Getino M."/>
            <person name="Pursley I."/>
            <person name="Horton D.L."/>
            <person name="Alikhan N.F."/>
            <person name="Baker D."/>
            <person name="Gharbi K."/>
            <person name="Hall N."/>
            <person name="Watson M."/>
            <person name="Adriaenssens E.M."/>
            <person name="Foster-Nyarko E."/>
            <person name="Jarju S."/>
            <person name="Secka A."/>
            <person name="Antonio M."/>
            <person name="Oren A."/>
            <person name="Chaudhuri R.R."/>
            <person name="La Ragione R."/>
            <person name="Hildebrand F."/>
            <person name="Pallen M.J."/>
        </authorList>
    </citation>
    <scope>NUCLEOTIDE SEQUENCE</scope>
    <source>
        <strain evidence="5">USAMLcec2-132</strain>
    </source>
</reference>
<evidence type="ECO:0000256" key="3">
    <source>
        <dbReference type="SAM" id="Phobius"/>
    </source>
</evidence>
<gene>
    <name evidence="5" type="ORF">H9761_08250</name>
</gene>
<dbReference type="Pfam" id="PF02518">
    <property type="entry name" value="HATPase_c"/>
    <property type="match status" value="1"/>
</dbReference>
<dbReference type="PANTHER" id="PTHR34220">
    <property type="entry name" value="SENSOR HISTIDINE KINASE YPDA"/>
    <property type="match status" value="1"/>
</dbReference>
<keyword evidence="1 5" id="KW-0808">Transferase</keyword>
<dbReference type="Pfam" id="PF06580">
    <property type="entry name" value="His_kinase"/>
    <property type="match status" value="1"/>
</dbReference>
<organism evidence="5 6">
    <name type="scientific">Candidatus Eisenbergiella merdavium</name>
    <dbReference type="NCBI Taxonomy" id="2838551"/>
    <lineage>
        <taxon>Bacteria</taxon>
        <taxon>Bacillati</taxon>
        <taxon>Bacillota</taxon>
        <taxon>Clostridia</taxon>
        <taxon>Lachnospirales</taxon>
        <taxon>Lachnospiraceae</taxon>
        <taxon>Eisenbergiella</taxon>
    </lineage>
</organism>
<protein>
    <submittedName>
        <fullName evidence="5">Sensor histidine kinase</fullName>
    </submittedName>
</protein>
<dbReference type="Proteomes" id="UP000823891">
    <property type="component" value="Unassembled WGS sequence"/>
</dbReference>
<proteinExistence type="predicted"/>
<dbReference type="InterPro" id="IPR036890">
    <property type="entry name" value="HATPase_C_sf"/>
</dbReference>
<keyword evidence="1 5" id="KW-0418">Kinase</keyword>
<evidence type="ECO:0000313" key="5">
    <source>
        <dbReference type="EMBL" id="HJC23678.1"/>
    </source>
</evidence>